<keyword evidence="6 9" id="KW-0689">Ribosomal protein</keyword>
<dbReference type="NCBIfam" id="NF004123">
    <property type="entry name" value="PRK05610.1"/>
    <property type="match status" value="1"/>
</dbReference>
<dbReference type="InterPro" id="IPR012340">
    <property type="entry name" value="NA-bd_OB-fold"/>
</dbReference>
<dbReference type="GO" id="GO:0022627">
    <property type="term" value="C:cytosolic small ribosomal subunit"/>
    <property type="evidence" value="ECO:0007669"/>
    <property type="project" value="TreeGrafter"/>
</dbReference>
<dbReference type="PRINTS" id="PR00973">
    <property type="entry name" value="RIBOSOMALS17"/>
</dbReference>
<organism evidence="10">
    <name type="scientific">Bulboplastis apyrenoidosa</name>
    <dbReference type="NCBI Taxonomy" id="1070855"/>
    <lineage>
        <taxon>Eukaryota</taxon>
        <taxon>Rhodophyta</taxon>
        <taxon>Rhodellophyceae</taxon>
        <taxon>Dixoniellales</taxon>
        <taxon>Dixoniellaceae</taxon>
        <taxon>Bulboplastis</taxon>
    </lineage>
</organism>
<keyword evidence="4 9" id="KW-0699">rRNA-binding</keyword>
<evidence type="ECO:0000256" key="5">
    <source>
        <dbReference type="ARBA" id="ARBA00022884"/>
    </source>
</evidence>
<evidence type="ECO:0000256" key="2">
    <source>
        <dbReference type="ARBA" id="ARBA00010254"/>
    </source>
</evidence>
<dbReference type="EMBL" id="KY709209">
    <property type="protein sequence ID" value="ARO90775.1"/>
    <property type="molecule type" value="Genomic_DNA"/>
</dbReference>
<comment type="function">
    <text evidence="1 9">One of the primary rRNA binding proteins, it binds specifically to the 5'-end of 16S ribosomal RNA.</text>
</comment>
<dbReference type="AlphaFoldDB" id="A0A1Y9TM82"/>
<accession>A0A1Y9TM82</accession>
<dbReference type="GO" id="GO:0009507">
    <property type="term" value="C:chloroplast"/>
    <property type="evidence" value="ECO:0007669"/>
    <property type="project" value="UniProtKB-SubCell"/>
</dbReference>
<keyword evidence="10" id="KW-0934">Plastid</keyword>
<gene>
    <name evidence="9 10" type="primary">rps17</name>
</gene>
<keyword evidence="10" id="KW-0150">Chloroplast</keyword>
<sequence>MVQKEIIGKVISTTRDKTVTVAVERKIAHYKYHKIITRTKRYQVHDANNECNKGDLVQIQQTRPMSKTKKWKFSKFIKQSIQLNTGKTI</sequence>
<dbReference type="CDD" id="cd00364">
    <property type="entry name" value="Ribosomal_uS17"/>
    <property type="match status" value="1"/>
</dbReference>
<proteinExistence type="inferred from homology"/>
<dbReference type="RefSeq" id="YP_009370286.1">
    <property type="nucleotide sequence ID" value="NC_034787.1"/>
</dbReference>
<evidence type="ECO:0000256" key="3">
    <source>
        <dbReference type="ARBA" id="ARBA00011458"/>
    </source>
</evidence>
<evidence type="ECO:0000256" key="4">
    <source>
        <dbReference type="ARBA" id="ARBA00022730"/>
    </source>
</evidence>
<keyword evidence="5 9" id="KW-0694">RNA-binding</keyword>
<dbReference type="Gene3D" id="2.40.50.140">
    <property type="entry name" value="Nucleic acid-binding proteins"/>
    <property type="match status" value="1"/>
</dbReference>
<protein>
    <recommendedName>
        <fullName evidence="8 9">Small ribosomal subunit protein uS17c</fullName>
    </recommendedName>
</protein>
<evidence type="ECO:0000256" key="7">
    <source>
        <dbReference type="ARBA" id="ARBA00023274"/>
    </source>
</evidence>
<geneLocation type="chloroplast" evidence="10"/>
<dbReference type="GO" id="GO:0006412">
    <property type="term" value="P:translation"/>
    <property type="evidence" value="ECO:0007669"/>
    <property type="project" value="UniProtKB-UniRule"/>
</dbReference>
<dbReference type="PANTHER" id="PTHR10744:SF1">
    <property type="entry name" value="SMALL RIBOSOMAL SUBUNIT PROTEIN US17M"/>
    <property type="match status" value="1"/>
</dbReference>
<evidence type="ECO:0000256" key="1">
    <source>
        <dbReference type="ARBA" id="ARBA00002932"/>
    </source>
</evidence>
<evidence type="ECO:0000256" key="9">
    <source>
        <dbReference type="HAMAP-Rule" id="MF_01345"/>
    </source>
</evidence>
<name>A0A1Y9TM82_9RHOD</name>
<dbReference type="InterPro" id="IPR019984">
    <property type="entry name" value="Ribosomal_uS17_bact/chlr"/>
</dbReference>
<evidence type="ECO:0000256" key="8">
    <source>
        <dbReference type="ARBA" id="ARBA00035251"/>
    </source>
</evidence>
<dbReference type="NCBIfam" id="TIGR03635">
    <property type="entry name" value="uS17_bact"/>
    <property type="match status" value="1"/>
</dbReference>
<dbReference type="PANTHER" id="PTHR10744">
    <property type="entry name" value="40S RIBOSOMAL PROTEIN S11 FAMILY MEMBER"/>
    <property type="match status" value="1"/>
</dbReference>
<dbReference type="GO" id="GO:0019843">
    <property type="term" value="F:rRNA binding"/>
    <property type="evidence" value="ECO:0007669"/>
    <property type="project" value="UniProtKB-UniRule"/>
</dbReference>
<dbReference type="SUPFAM" id="SSF50249">
    <property type="entry name" value="Nucleic acid-binding proteins"/>
    <property type="match status" value="1"/>
</dbReference>
<reference evidence="10" key="1">
    <citation type="submission" date="2017-03" db="EMBL/GenBank/DDBJ databases">
        <title>The new red algal subphylum Proteorhodophytina comprises the largest and most divergent plastid genomes known.</title>
        <authorList>
            <person name="Munoz-Gomez S.A."/>
            <person name="Mejia-Franco F.G."/>
            <person name="Durnin K."/>
            <person name="Morgan C."/>
            <person name="Grisdale C.J."/>
            <person name="Archibald J.M."/>
            <person name="Slamovits C.H."/>
        </authorList>
    </citation>
    <scope>NUCLEOTIDE SEQUENCE</scope>
    <source>
        <strain evidence="10">NIES-2742</strain>
    </source>
</reference>
<comment type="subunit">
    <text evidence="3 9">Part of the 30S ribosomal subunit.</text>
</comment>
<dbReference type="HAMAP" id="MF_01345_B">
    <property type="entry name" value="Ribosomal_uS17_B"/>
    <property type="match status" value="1"/>
</dbReference>
<dbReference type="InterPro" id="IPR000266">
    <property type="entry name" value="Ribosomal_uS17"/>
</dbReference>
<comment type="subcellular location">
    <subcellularLocation>
        <location evidence="9">Plastid</location>
        <location evidence="9">Chloroplast</location>
    </subcellularLocation>
</comment>
<dbReference type="GO" id="GO:0003735">
    <property type="term" value="F:structural constituent of ribosome"/>
    <property type="evidence" value="ECO:0007669"/>
    <property type="project" value="InterPro"/>
</dbReference>
<dbReference type="Pfam" id="PF00366">
    <property type="entry name" value="Ribosomal_S17"/>
    <property type="match status" value="1"/>
</dbReference>
<comment type="similarity">
    <text evidence="2 9">Belongs to the universal ribosomal protein uS17 family.</text>
</comment>
<dbReference type="GeneID" id="32887473"/>
<evidence type="ECO:0000256" key="6">
    <source>
        <dbReference type="ARBA" id="ARBA00022980"/>
    </source>
</evidence>
<keyword evidence="7 9" id="KW-0687">Ribonucleoprotein</keyword>
<evidence type="ECO:0000313" key="10">
    <source>
        <dbReference type="EMBL" id="ARO90775.1"/>
    </source>
</evidence>